<accession>A0A378I5X5</accession>
<dbReference type="Pfam" id="PF04972">
    <property type="entry name" value="BON"/>
    <property type="match status" value="2"/>
</dbReference>
<dbReference type="EMBL" id="UGNV01000001">
    <property type="protein sequence ID" value="STX30135.1"/>
    <property type="molecule type" value="Genomic_DNA"/>
</dbReference>
<evidence type="ECO:0000313" key="4">
    <source>
        <dbReference type="Proteomes" id="UP000254968"/>
    </source>
</evidence>
<dbReference type="AlphaFoldDB" id="A0A378I5X5"/>
<name>A0A378I5X5_9GAMM</name>
<dbReference type="Proteomes" id="UP000254968">
    <property type="component" value="Unassembled WGS sequence"/>
</dbReference>
<evidence type="ECO:0000256" key="1">
    <source>
        <dbReference type="SAM" id="SignalP"/>
    </source>
</evidence>
<dbReference type="InterPro" id="IPR051686">
    <property type="entry name" value="Lipoprotein_DolP"/>
</dbReference>
<reference evidence="3 4" key="1">
    <citation type="submission" date="2018-06" db="EMBL/GenBank/DDBJ databases">
        <authorList>
            <consortium name="Pathogen Informatics"/>
            <person name="Doyle S."/>
        </authorList>
    </citation>
    <scope>NUCLEOTIDE SEQUENCE [LARGE SCALE GENOMIC DNA]</scope>
    <source>
        <strain evidence="3 4">NCTC13315</strain>
    </source>
</reference>
<dbReference type="PANTHER" id="PTHR34606">
    <property type="entry name" value="BON DOMAIN-CONTAINING PROTEIN"/>
    <property type="match status" value="1"/>
</dbReference>
<dbReference type="InterPro" id="IPR007055">
    <property type="entry name" value="BON_dom"/>
</dbReference>
<evidence type="ECO:0000313" key="3">
    <source>
        <dbReference type="EMBL" id="STX30135.1"/>
    </source>
</evidence>
<proteinExistence type="predicted"/>
<dbReference type="RefSeq" id="WP_115303857.1">
    <property type="nucleotide sequence ID" value="NZ_CAAAHO010000005.1"/>
</dbReference>
<dbReference type="PROSITE" id="PS50914">
    <property type="entry name" value="BON"/>
    <property type="match status" value="2"/>
</dbReference>
<keyword evidence="1" id="KW-0732">Signal</keyword>
<evidence type="ECO:0000259" key="2">
    <source>
        <dbReference type="PROSITE" id="PS50914"/>
    </source>
</evidence>
<feature type="signal peptide" evidence="1">
    <location>
        <begin position="1"/>
        <end position="24"/>
    </location>
</feature>
<organism evidence="3 4">
    <name type="scientific">Legionella beliardensis</name>
    <dbReference type="NCBI Taxonomy" id="91822"/>
    <lineage>
        <taxon>Bacteria</taxon>
        <taxon>Pseudomonadati</taxon>
        <taxon>Pseudomonadota</taxon>
        <taxon>Gammaproteobacteria</taxon>
        <taxon>Legionellales</taxon>
        <taxon>Legionellaceae</taxon>
        <taxon>Legionella</taxon>
    </lineage>
</organism>
<dbReference type="PANTHER" id="PTHR34606:SF15">
    <property type="entry name" value="BON DOMAIN-CONTAINING PROTEIN"/>
    <property type="match status" value="1"/>
</dbReference>
<dbReference type="OrthoDB" id="5638756at2"/>
<gene>
    <name evidence="3" type="ORF">NCTC13315_02699</name>
</gene>
<protein>
    <submittedName>
        <fullName evidence="3">Periplasmic protein</fullName>
    </submittedName>
</protein>
<sequence length="198" mass="21738">MDLVGRWKAIVVFLCCTLMQPAIHYSLAQTISNTSPTSPEATNNKAMEYYDQSILTSIRTALGNNAKKITIHVDNGLAYLSGQLNSYAEYEQIVMLVESTLGVVDVNAENLTVVGNQAPLRDTLLRAKIKGILLQSGRLGKEVSTWPVQIEVNDGQVSLIGKVASLQEKQFIIDTVKSFEDVETINDRIEVTNALPVN</sequence>
<dbReference type="Gene3D" id="3.30.1340.30">
    <property type="match status" value="1"/>
</dbReference>
<feature type="chain" id="PRO_5016762739" evidence="1">
    <location>
        <begin position="25"/>
        <end position="198"/>
    </location>
</feature>
<feature type="domain" description="BON" evidence="2">
    <location>
        <begin position="121"/>
        <end position="193"/>
    </location>
</feature>
<feature type="domain" description="BON" evidence="2">
    <location>
        <begin position="46"/>
        <end position="115"/>
    </location>
</feature>
<keyword evidence="4" id="KW-1185">Reference proteome</keyword>